<evidence type="ECO:0000313" key="3">
    <source>
        <dbReference type="Proteomes" id="UP000028713"/>
    </source>
</evidence>
<feature type="signal peptide" evidence="1">
    <location>
        <begin position="1"/>
        <end position="18"/>
    </location>
</feature>
<dbReference type="OrthoDB" id="1440774at2"/>
<keyword evidence="3" id="KW-1185">Reference proteome</keyword>
<dbReference type="EMBL" id="JPRP01000005">
    <property type="protein sequence ID" value="KFE97486.1"/>
    <property type="molecule type" value="Genomic_DNA"/>
</dbReference>
<name>A0A085YZ73_9FLAO</name>
<keyword evidence="1" id="KW-0732">Signal</keyword>
<dbReference type="InterPro" id="IPR005901">
    <property type="entry name" value="GLPGLI"/>
</dbReference>
<dbReference type="RefSeq" id="WP_034679432.1">
    <property type="nucleotide sequence ID" value="NZ_FPAP01000003.1"/>
</dbReference>
<feature type="chain" id="PRO_5001800160" description="GLPGLI family protein" evidence="1">
    <location>
        <begin position="19"/>
        <end position="254"/>
    </location>
</feature>
<sequence length="254" mass="29455">MKRQILLLFIFIANFSNAQKISFNTAYFYEYTYHNDSTDVNKVNTETTVLLSNQKESFFCSYVKMKNDSILLSNVKKGNMADFSTLPKSRVNQKVYSDKSQNTILIYDKVVNATFAYTENPVKWSLGNSRKKIGDFECQNAYCIINNRKFEAWFTISIPVNDGPYRFKGLPGLVVEVYDEKKLFHFVLSEIKKEEISTELPKNTISTTSADFKNKRQEFFNNPAEVSKVYLGDRVKFDSKTVNSNFKNFNVFLD</sequence>
<dbReference type="STRING" id="236814.IX39_19585"/>
<accession>A0A085YZ73</accession>
<dbReference type="Proteomes" id="UP000028713">
    <property type="component" value="Unassembled WGS sequence"/>
</dbReference>
<evidence type="ECO:0008006" key="4">
    <source>
        <dbReference type="Google" id="ProtNLM"/>
    </source>
</evidence>
<evidence type="ECO:0000256" key="1">
    <source>
        <dbReference type="SAM" id="SignalP"/>
    </source>
</evidence>
<dbReference type="eggNOG" id="ENOG5033YIU">
    <property type="taxonomic scope" value="Bacteria"/>
</dbReference>
<organism evidence="2 3">
    <name type="scientific">Chryseobacterium formosense</name>
    <dbReference type="NCBI Taxonomy" id="236814"/>
    <lineage>
        <taxon>Bacteria</taxon>
        <taxon>Pseudomonadati</taxon>
        <taxon>Bacteroidota</taxon>
        <taxon>Flavobacteriia</taxon>
        <taxon>Flavobacteriales</taxon>
        <taxon>Weeksellaceae</taxon>
        <taxon>Chryseobacterium group</taxon>
        <taxon>Chryseobacterium</taxon>
    </lineage>
</organism>
<reference evidence="2 3" key="1">
    <citation type="submission" date="2014-07" db="EMBL/GenBank/DDBJ databases">
        <title>Genome of Chryseobacterium formosense LMG 24722.</title>
        <authorList>
            <person name="Pipes S.E."/>
            <person name="Stropko S.J."/>
            <person name="Newman J.D."/>
        </authorList>
    </citation>
    <scope>NUCLEOTIDE SEQUENCE [LARGE SCALE GENOMIC DNA]</scope>
    <source>
        <strain evidence="2 3">LMG 24722</strain>
    </source>
</reference>
<proteinExistence type="predicted"/>
<comment type="caution">
    <text evidence="2">The sequence shown here is derived from an EMBL/GenBank/DDBJ whole genome shotgun (WGS) entry which is preliminary data.</text>
</comment>
<evidence type="ECO:0000313" key="2">
    <source>
        <dbReference type="EMBL" id="KFE97486.1"/>
    </source>
</evidence>
<protein>
    <recommendedName>
        <fullName evidence="4">GLPGLI family protein</fullName>
    </recommendedName>
</protein>
<dbReference type="Pfam" id="PF09697">
    <property type="entry name" value="Porph_ging"/>
    <property type="match status" value="1"/>
</dbReference>
<gene>
    <name evidence="2" type="ORF">IX39_19585</name>
</gene>
<dbReference type="AlphaFoldDB" id="A0A085YZ73"/>
<dbReference type="NCBIfam" id="TIGR01200">
    <property type="entry name" value="GLPGLI"/>
    <property type="match status" value="1"/>
</dbReference>